<evidence type="ECO:0000313" key="3">
    <source>
        <dbReference type="Proteomes" id="UP000000347"/>
    </source>
</evidence>
<reference evidence="2 3" key="1">
    <citation type="journal article" date="2010" name="J. Bacteriol.">
        <title>Complete genome sequence of the cellulolytic thermophile Caldicellulosiruptor obsidiansis OB47T.</title>
        <authorList>
            <person name="Elkins J.G."/>
            <person name="Lochner A."/>
            <person name="Hamilton-Brehm S.D."/>
            <person name="Davenport K.W."/>
            <person name="Podar M."/>
            <person name="Brown S.D."/>
            <person name="Land M.L."/>
            <person name="Hauser L.J."/>
            <person name="Klingeman D.M."/>
            <person name="Raman B."/>
            <person name="Goodwin L.A."/>
            <person name="Tapia R."/>
            <person name="Meincke L.J."/>
            <person name="Detter J.C."/>
            <person name="Bruce D.C."/>
            <person name="Han C.S."/>
            <person name="Palumbo A.V."/>
            <person name="Cottingham R.W."/>
            <person name="Keller M."/>
            <person name="Graham D.E."/>
        </authorList>
    </citation>
    <scope>NUCLEOTIDE SEQUENCE [LARGE SCALE GENOMIC DNA]</scope>
    <source>
        <strain evidence="3">ATCC BAA-2073 / strain OB47</strain>
    </source>
</reference>
<gene>
    <name evidence="2" type="ordered locus">COB47_0630</name>
</gene>
<dbReference type="HOGENOM" id="CLU_3197258_0_0_9"/>
<proteinExistence type="predicted"/>
<dbReference type="Proteomes" id="UP000000347">
    <property type="component" value="Chromosome"/>
</dbReference>
<dbReference type="EMBL" id="CP002164">
    <property type="protein sequence ID" value="ADL41947.1"/>
    <property type="molecule type" value="Genomic_DNA"/>
</dbReference>
<protein>
    <submittedName>
        <fullName evidence="2">Uncharacterized protein</fullName>
    </submittedName>
</protein>
<organism evidence="2 3">
    <name type="scientific">Caldicellulosiruptor obsidiansis (strain ATCC BAA-2073 / JCM 16842 / OB47)</name>
    <dbReference type="NCBI Taxonomy" id="608506"/>
    <lineage>
        <taxon>Bacteria</taxon>
        <taxon>Bacillati</taxon>
        <taxon>Bacillota</taxon>
        <taxon>Bacillota incertae sedis</taxon>
        <taxon>Caldicellulosiruptorales</taxon>
        <taxon>Caldicellulosiruptoraceae</taxon>
        <taxon>Caldicellulosiruptor</taxon>
    </lineage>
</organism>
<sequence>MSCFDHRWWIVFVGYWCFVTILTFVVLEAKKSEKNIMGHLPKQIQ</sequence>
<dbReference type="AlphaFoldDB" id="D9TIW5"/>
<evidence type="ECO:0000313" key="2">
    <source>
        <dbReference type="EMBL" id="ADL41947.1"/>
    </source>
</evidence>
<keyword evidence="1" id="KW-0472">Membrane</keyword>
<dbReference type="STRING" id="608506.COB47_0630"/>
<dbReference type="RefSeq" id="WP_013289951.1">
    <property type="nucleotide sequence ID" value="NC_014392.1"/>
</dbReference>
<keyword evidence="1" id="KW-1133">Transmembrane helix</keyword>
<keyword evidence="3" id="KW-1185">Reference proteome</keyword>
<evidence type="ECO:0000256" key="1">
    <source>
        <dbReference type="SAM" id="Phobius"/>
    </source>
</evidence>
<dbReference type="KEGG" id="cob:COB47_0630"/>
<accession>D9TIW5</accession>
<name>D9TIW5_CALOO</name>
<keyword evidence="1" id="KW-0812">Transmembrane</keyword>
<feature type="transmembrane region" description="Helical" evidence="1">
    <location>
        <begin position="6"/>
        <end position="27"/>
    </location>
</feature>